<dbReference type="InterPro" id="IPR020569">
    <property type="entry name" value="UPF0029_Impact_CS"/>
</dbReference>
<feature type="region of interest" description="Disordered" evidence="7">
    <location>
        <begin position="116"/>
        <end position="149"/>
    </location>
</feature>
<dbReference type="Gene3D" id="3.30.230.30">
    <property type="entry name" value="Impact, N-terminal domain"/>
    <property type="match status" value="1"/>
</dbReference>
<gene>
    <name evidence="9" type="ORF">EJ05DRAFT_513671</name>
</gene>
<sequence length="294" mass="32292">MSSLADELLSINSIYGENTLELESAALSDPNNAPSICILRLPTPPSITLRLEFPPNYPDAPPSILGTQSVGHDIRKGFGNEVVNVVRDTLAKVYEPGAPCIFDLLEDVGEAIAQQEERRPEQHLEEHNVGDEDNEEGQTTKKDCFTQQPSSMLDHEPLWTLSDPINEKKSLFLAWVAPVSSTAQAHAYVSHLVSTDKKVAKATHNITAWRIEGGNGAVFQDCDDDGETAAGGRLLHLLQIMDVWNVMVVVSRWYGGIKLGPDRFRLINQVARNGLLKAGFVKEEKEAGSKKGKK</sequence>
<protein>
    <submittedName>
        <fullName evidence="9">UPF0029-domain-containing protein</fullName>
    </submittedName>
</protein>
<dbReference type="InterPro" id="IPR020568">
    <property type="entry name" value="Ribosomal_Su5_D2-typ_SF"/>
</dbReference>
<keyword evidence="4" id="KW-0678">Repressor</keyword>
<dbReference type="InterPro" id="IPR006575">
    <property type="entry name" value="RWD_dom"/>
</dbReference>
<evidence type="ECO:0000256" key="5">
    <source>
        <dbReference type="ARBA" id="ARBA00022845"/>
    </source>
</evidence>
<keyword evidence="6" id="KW-0346">Stress response</keyword>
<organism evidence="9 10">
    <name type="scientific">Pseudovirgaria hyperparasitica</name>
    <dbReference type="NCBI Taxonomy" id="470096"/>
    <lineage>
        <taxon>Eukaryota</taxon>
        <taxon>Fungi</taxon>
        <taxon>Dikarya</taxon>
        <taxon>Ascomycota</taxon>
        <taxon>Pezizomycotina</taxon>
        <taxon>Dothideomycetes</taxon>
        <taxon>Dothideomycetes incertae sedis</taxon>
        <taxon>Acrospermales</taxon>
        <taxon>Acrospermaceae</taxon>
        <taxon>Pseudovirgaria</taxon>
    </lineage>
</organism>
<dbReference type="PANTHER" id="PTHR16301">
    <property type="entry name" value="IMPACT-RELATED"/>
    <property type="match status" value="1"/>
</dbReference>
<keyword evidence="10" id="KW-1185">Reference proteome</keyword>
<comment type="subcellular location">
    <subcellularLocation>
        <location evidence="1">Cytoplasm</location>
    </subcellularLocation>
</comment>
<evidence type="ECO:0000259" key="8">
    <source>
        <dbReference type="PROSITE" id="PS50908"/>
    </source>
</evidence>
<dbReference type="PROSITE" id="PS50908">
    <property type="entry name" value="RWD"/>
    <property type="match status" value="1"/>
</dbReference>
<keyword evidence="3" id="KW-0963">Cytoplasm</keyword>
<dbReference type="RefSeq" id="XP_033597191.1">
    <property type="nucleotide sequence ID" value="XM_033748448.1"/>
</dbReference>
<feature type="domain" description="RWD" evidence="8">
    <location>
        <begin position="6"/>
        <end position="115"/>
    </location>
</feature>
<dbReference type="InterPro" id="IPR016135">
    <property type="entry name" value="UBQ-conjugating_enzyme/RWD"/>
</dbReference>
<evidence type="ECO:0000256" key="4">
    <source>
        <dbReference type="ARBA" id="ARBA00022491"/>
    </source>
</evidence>
<accession>A0A6A6VYJ8</accession>
<reference evidence="9" key="1">
    <citation type="journal article" date="2020" name="Stud. Mycol.">
        <title>101 Dothideomycetes genomes: a test case for predicting lifestyles and emergence of pathogens.</title>
        <authorList>
            <person name="Haridas S."/>
            <person name="Albert R."/>
            <person name="Binder M."/>
            <person name="Bloem J."/>
            <person name="Labutti K."/>
            <person name="Salamov A."/>
            <person name="Andreopoulos B."/>
            <person name="Baker S."/>
            <person name="Barry K."/>
            <person name="Bills G."/>
            <person name="Bluhm B."/>
            <person name="Cannon C."/>
            <person name="Castanera R."/>
            <person name="Culley D."/>
            <person name="Daum C."/>
            <person name="Ezra D."/>
            <person name="Gonzalez J."/>
            <person name="Henrissat B."/>
            <person name="Kuo A."/>
            <person name="Liang C."/>
            <person name="Lipzen A."/>
            <person name="Lutzoni F."/>
            <person name="Magnuson J."/>
            <person name="Mondo S."/>
            <person name="Nolan M."/>
            <person name="Ohm R."/>
            <person name="Pangilinan J."/>
            <person name="Park H.-J."/>
            <person name="Ramirez L."/>
            <person name="Alfaro M."/>
            <person name="Sun H."/>
            <person name="Tritt A."/>
            <person name="Yoshinaga Y."/>
            <person name="Zwiers L.-H."/>
            <person name="Turgeon B."/>
            <person name="Goodwin S."/>
            <person name="Spatafora J."/>
            <person name="Crous P."/>
            <person name="Grigoriev I."/>
        </authorList>
    </citation>
    <scope>NUCLEOTIDE SEQUENCE</scope>
    <source>
        <strain evidence="9">CBS 121739</strain>
    </source>
</reference>
<evidence type="ECO:0000313" key="10">
    <source>
        <dbReference type="Proteomes" id="UP000799437"/>
    </source>
</evidence>
<dbReference type="Pfam" id="PF01205">
    <property type="entry name" value="Impact_N"/>
    <property type="match status" value="1"/>
</dbReference>
<dbReference type="GO" id="GO:0005737">
    <property type="term" value="C:cytoplasm"/>
    <property type="evidence" value="ECO:0007669"/>
    <property type="project" value="UniProtKB-SubCell"/>
</dbReference>
<evidence type="ECO:0000256" key="7">
    <source>
        <dbReference type="SAM" id="MobiDB-lite"/>
    </source>
</evidence>
<dbReference type="AlphaFoldDB" id="A0A6A6VYJ8"/>
<keyword evidence="5" id="KW-0810">Translation regulation</keyword>
<dbReference type="EMBL" id="ML996579">
    <property type="protein sequence ID" value="KAF2754740.1"/>
    <property type="molecule type" value="Genomic_DNA"/>
</dbReference>
<dbReference type="Proteomes" id="UP000799437">
    <property type="component" value="Unassembled WGS sequence"/>
</dbReference>
<dbReference type="GO" id="GO:0006446">
    <property type="term" value="P:regulation of translational initiation"/>
    <property type="evidence" value="ECO:0007669"/>
    <property type="project" value="TreeGrafter"/>
</dbReference>
<dbReference type="PANTHER" id="PTHR16301:SF25">
    <property type="entry name" value="PROTEIN IMPACT"/>
    <property type="match status" value="1"/>
</dbReference>
<comment type="similarity">
    <text evidence="2">Belongs to the IMPACT family.</text>
</comment>
<dbReference type="SUPFAM" id="SSF54211">
    <property type="entry name" value="Ribosomal protein S5 domain 2-like"/>
    <property type="match status" value="1"/>
</dbReference>
<dbReference type="InterPro" id="IPR001498">
    <property type="entry name" value="Impact_N"/>
</dbReference>
<dbReference type="GO" id="GO:0140469">
    <property type="term" value="P:GCN2-mediated signaling"/>
    <property type="evidence" value="ECO:0007669"/>
    <property type="project" value="TreeGrafter"/>
</dbReference>
<dbReference type="SMART" id="SM00591">
    <property type="entry name" value="RWD"/>
    <property type="match status" value="1"/>
</dbReference>
<evidence type="ECO:0000256" key="1">
    <source>
        <dbReference type="ARBA" id="ARBA00004496"/>
    </source>
</evidence>
<proteinExistence type="inferred from homology"/>
<dbReference type="Pfam" id="PF05773">
    <property type="entry name" value="RWD"/>
    <property type="match status" value="1"/>
</dbReference>
<evidence type="ECO:0000256" key="3">
    <source>
        <dbReference type="ARBA" id="ARBA00022490"/>
    </source>
</evidence>
<dbReference type="InterPro" id="IPR036956">
    <property type="entry name" value="Impact_N_sf"/>
</dbReference>
<dbReference type="SUPFAM" id="SSF54495">
    <property type="entry name" value="UBC-like"/>
    <property type="match status" value="1"/>
</dbReference>
<dbReference type="GeneID" id="54489502"/>
<evidence type="ECO:0000313" key="9">
    <source>
        <dbReference type="EMBL" id="KAF2754740.1"/>
    </source>
</evidence>
<dbReference type="OrthoDB" id="69641at2759"/>
<dbReference type="Gene3D" id="3.10.110.10">
    <property type="entry name" value="Ubiquitin Conjugating Enzyme"/>
    <property type="match status" value="1"/>
</dbReference>
<evidence type="ECO:0000256" key="2">
    <source>
        <dbReference type="ARBA" id="ARBA00007665"/>
    </source>
</evidence>
<dbReference type="PROSITE" id="PS00910">
    <property type="entry name" value="UPF0029"/>
    <property type="match status" value="1"/>
</dbReference>
<dbReference type="CDD" id="cd23822">
    <property type="entry name" value="RWD_ScYIH1-like"/>
    <property type="match status" value="1"/>
</dbReference>
<dbReference type="InterPro" id="IPR023582">
    <property type="entry name" value="Impact"/>
</dbReference>
<feature type="compositionally biased region" description="Basic and acidic residues" evidence="7">
    <location>
        <begin position="116"/>
        <end position="130"/>
    </location>
</feature>
<name>A0A6A6VYJ8_9PEZI</name>
<evidence type="ECO:0000256" key="6">
    <source>
        <dbReference type="ARBA" id="ARBA00023016"/>
    </source>
</evidence>